<feature type="region of interest" description="Disordered" evidence="1">
    <location>
        <begin position="246"/>
        <end position="270"/>
    </location>
</feature>
<dbReference type="VEuPathDB" id="FungiDB:BLGHR1_11689"/>
<dbReference type="EMBL" id="UNSH01000029">
    <property type="protein sequence ID" value="SZF00939.1"/>
    <property type="molecule type" value="Genomic_DNA"/>
</dbReference>
<dbReference type="GO" id="GO:0005829">
    <property type="term" value="C:cytosol"/>
    <property type="evidence" value="ECO:0007669"/>
    <property type="project" value="TreeGrafter"/>
</dbReference>
<dbReference type="GO" id="GO:0008033">
    <property type="term" value="P:tRNA processing"/>
    <property type="evidence" value="ECO:0007669"/>
    <property type="project" value="InterPro"/>
</dbReference>
<dbReference type="GO" id="GO:0000172">
    <property type="term" value="C:ribonuclease MRP complex"/>
    <property type="evidence" value="ECO:0007669"/>
    <property type="project" value="TreeGrafter"/>
</dbReference>
<proteinExistence type="predicted"/>
<dbReference type="GO" id="GO:0006364">
    <property type="term" value="P:rRNA processing"/>
    <property type="evidence" value="ECO:0007669"/>
    <property type="project" value="InterPro"/>
</dbReference>
<dbReference type="PANTHER" id="PTHR28272">
    <property type="entry name" value="RIBONUCLEASES P/MRP PROTEIN SUBUNIT POP3"/>
    <property type="match status" value="1"/>
</dbReference>
<reference evidence="2 3" key="1">
    <citation type="submission" date="2017-11" db="EMBL/GenBank/DDBJ databases">
        <authorList>
            <person name="Kracher B."/>
        </authorList>
    </citation>
    <scope>NUCLEOTIDE SEQUENCE [LARGE SCALE GENOMIC DNA]</scope>
    <source>
        <strain evidence="2 3">RACE1</strain>
    </source>
</reference>
<evidence type="ECO:0000313" key="3">
    <source>
        <dbReference type="Proteomes" id="UP000275772"/>
    </source>
</evidence>
<dbReference type="GO" id="GO:0004526">
    <property type="term" value="F:ribonuclease P activity"/>
    <property type="evidence" value="ECO:0007669"/>
    <property type="project" value="TreeGrafter"/>
</dbReference>
<dbReference type="GO" id="GO:0000171">
    <property type="term" value="F:ribonuclease MRP activity"/>
    <property type="evidence" value="ECO:0007669"/>
    <property type="project" value="TreeGrafter"/>
</dbReference>
<name>A0A383UMD7_BLUHO</name>
<accession>A0A383UMD7</accession>
<dbReference type="GO" id="GO:0005655">
    <property type="term" value="C:nucleolar ribonuclease P complex"/>
    <property type="evidence" value="ECO:0007669"/>
    <property type="project" value="TreeGrafter"/>
</dbReference>
<dbReference type="InterPro" id="IPR013241">
    <property type="entry name" value="RNase_P_Pop3"/>
</dbReference>
<evidence type="ECO:0000313" key="2">
    <source>
        <dbReference type="EMBL" id="SZF00939.1"/>
    </source>
</evidence>
<dbReference type="AlphaFoldDB" id="A0A383UMD7"/>
<dbReference type="PANTHER" id="PTHR28272:SF1">
    <property type="entry name" value="RIBONUCLEASES P_MRP PROTEIN SUBUNIT POP3"/>
    <property type="match status" value="1"/>
</dbReference>
<evidence type="ECO:0000256" key="1">
    <source>
        <dbReference type="SAM" id="MobiDB-lite"/>
    </source>
</evidence>
<feature type="compositionally biased region" description="Basic and acidic residues" evidence="1">
    <location>
        <begin position="247"/>
        <end position="261"/>
    </location>
</feature>
<gene>
    <name evidence="2" type="ORF">BLGHR1_11689</name>
</gene>
<dbReference type="GO" id="GO:0034965">
    <property type="term" value="P:intronic box C/D snoRNA processing"/>
    <property type="evidence" value="ECO:0007669"/>
    <property type="project" value="TreeGrafter"/>
</dbReference>
<sequence>MERKPKIVWQLDSPYAKIQWPEVSTEYKNNIIELLTRFLYPLGQYRSSHASPSKGKRSKRRAKNSVLKAKLAGSDNYHPPVPEITSSVIVGLNNVVRRLEALSNIYRNKASKSHEPQLGNEARNPSEAVHSIEQHFSAIFVVSDSLPKIIHEHLPELVIAASLATPQIPGTRLVQLPTWCSSKLCLSLGLPSVSTVGILEGAPNSKSLIEFVRQCVPMVISPWFQEVKDNSYLPVQVKAIESSAPLIKKEQKKPDASKRPDTSSIKGVET</sequence>
<organism evidence="2 3">
    <name type="scientific">Blumeria hordei</name>
    <name type="common">Barley powdery mildew</name>
    <name type="synonym">Blumeria graminis f. sp. hordei</name>
    <dbReference type="NCBI Taxonomy" id="2867405"/>
    <lineage>
        <taxon>Eukaryota</taxon>
        <taxon>Fungi</taxon>
        <taxon>Dikarya</taxon>
        <taxon>Ascomycota</taxon>
        <taxon>Pezizomycotina</taxon>
        <taxon>Leotiomycetes</taxon>
        <taxon>Erysiphales</taxon>
        <taxon>Erysiphaceae</taxon>
        <taxon>Blumeria</taxon>
    </lineage>
</organism>
<dbReference type="Proteomes" id="UP000275772">
    <property type="component" value="Unassembled WGS sequence"/>
</dbReference>
<protein>
    <submittedName>
        <fullName evidence="2">Uncharacterized protein</fullName>
    </submittedName>
</protein>